<sequence length="177" mass="20324">MNTATYVRTQLNLSQQEMSTLLNISRSHYSMIELGRRDLHLAGQQLLAELLVFSKGAVTITKKTPKASDHSQLRNHLQNELLENDYQRALASRQIASLKEKQETALRRSQLAAFLQQRNAGKPEVLQRNLDAWINKMSKTSTKDTDTELPKLELRLELLELEEKFLRSKLDSPNSRP</sequence>
<dbReference type="PROSITE" id="PS50943">
    <property type="entry name" value="HTH_CROC1"/>
    <property type="match status" value="1"/>
</dbReference>
<keyword evidence="3" id="KW-1185">Reference proteome</keyword>
<dbReference type="Pfam" id="PF01381">
    <property type="entry name" value="HTH_3"/>
    <property type="match status" value="1"/>
</dbReference>
<evidence type="ECO:0000313" key="3">
    <source>
        <dbReference type="Proteomes" id="UP000535020"/>
    </source>
</evidence>
<name>A0A7Y8Y0Q1_9FLAO</name>
<dbReference type="CDD" id="cd00093">
    <property type="entry name" value="HTH_XRE"/>
    <property type="match status" value="1"/>
</dbReference>
<organism evidence="2 3">
    <name type="scientific">Flavobacterium agri</name>
    <dbReference type="NCBI Taxonomy" id="2743471"/>
    <lineage>
        <taxon>Bacteria</taxon>
        <taxon>Pseudomonadati</taxon>
        <taxon>Bacteroidota</taxon>
        <taxon>Flavobacteriia</taxon>
        <taxon>Flavobacteriales</taxon>
        <taxon>Flavobacteriaceae</taxon>
        <taxon>Flavobacterium</taxon>
    </lineage>
</organism>
<dbReference type="GO" id="GO:0003677">
    <property type="term" value="F:DNA binding"/>
    <property type="evidence" value="ECO:0007669"/>
    <property type="project" value="InterPro"/>
</dbReference>
<dbReference type="AlphaFoldDB" id="A0A7Y8Y0Q1"/>
<protein>
    <submittedName>
        <fullName evidence="2">Helix-turn-helix transcriptional regulator</fullName>
    </submittedName>
</protein>
<reference evidence="2 3" key="1">
    <citation type="submission" date="2020-07" db="EMBL/GenBank/DDBJ databases">
        <authorList>
            <person name="Sun Q."/>
        </authorList>
    </citation>
    <scope>NUCLEOTIDE SEQUENCE [LARGE SCALE GENOMIC DNA]</scope>
    <source>
        <strain evidence="2 3">MAH-1</strain>
    </source>
</reference>
<accession>A0A7Y8Y0Q1</accession>
<evidence type="ECO:0000259" key="1">
    <source>
        <dbReference type="PROSITE" id="PS50943"/>
    </source>
</evidence>
<dbReference type="EMBL" id="JACBJI010000002">
    <property type="protein sequence ID" value="NYA70285.1"/>
    <property type="molecule type" value="Genomic_DNA"/>
</dbReference>
<dbReference type="Gene3D" id="1.10.260.40">
    <property type="entry name" value="lambda repressor-like DNA-binding domains"/>
    <property type="match status" value="1"/>
</dbReference>
<dbReference type="RefSeq" id="WP_176005100.1">
    <property type="nucleotide sequence ID" value="NZ_JABWMI010000006.1"/>
</dbReference>
<proteinExistence type="predicted"/>
<gene>
    <name evidence="2" type="ORF">HZF10_05080</name>
</gene>
<feature type="domain" description="HTH cro/C1-type" evidence="1">
    <location>
        <begin position="8"/>
        <end position="58"/>
    </location>
</feature>
<comment type="caution">
    <text evidence="2">The sequence shown here is derived from an EMBL/GenBank/DDBJ whole genome shotgun (WGS) entry which is preliminary data.</text>
</comment>
<dbReference type="SUPFAM" id="SSF47413">
    <property type="entry name" value="lambda repressor-like DNA-binding domains"/>
    <property type="match status" value="1"/>
</dbReference>
<dbReference type="Proteomes" id="UP000535020">
    <property type="component" value="Unassembled WGS sequence"/>
</dbReference>
<dbReference type="InterPro" id="IPR001387">
    <property type="entry name" value="Cro/C1-type_HTH"/>
</dbReference>
<dbReference type="InterPro" id="IPR010982">
    <property type="entry name" value="Lambda_DNA-bd_dom_sf"/>
</dbReference>
<evidence type="ECO:0000313" key="2">
    <source>
        <dbReference type="EMBL" id="NYA70285.1"/>
    </source>
</evidence>